<dbReference type="EMBL" id="BBPI01000070">
    <property type="protein sequence ID" value="GAM01968.1"/>
    <property type="molecule type" value="Genomic_DNA"/>
</dbReference>
<keyword evidence="4" id="KW-1185">Reference proteome</keyword>
<organism evidence="3 4">
    <name type="scientific">Sphingomonas parapaucimobilis NBRC 15100</name>
    <dbReference type="NCBI Taxonomy" id="1219049"/>
    <lineage>
        <taxon>Bacteria</taxon>
        <taxon>Pseudomonadati</taxon>
        <taxon>Pseudomonadota</taxon>
        <taxon>Alphaproteobacteria</taxon>
        <taxon>Sphingomonadales</taxon>
        <taxon>Sphingomonadaceae</taxon>
        <taxon>Sphingomonas</taxon>
    </lineage>
</organism>
<comment type="caution">
    <text evidence="3">The sequence shown here is derived from an EMBL/GenBank/DDBJ whole genome shotgun (WGS) entry which is preliminary data.</text>
</comment>
<reference evidence="3 4" key="1">
    <citation type="submission" date="2014-11" db="EMBL/GenBank/DDBJ databases">
        <title>Whole genome shotgun sequence of Sphingomonas parapaucimobilis NBRC 15100.</title>
        <authorList>
            <person name="Katano-Makiyama Y."/>
            <person name="Hosoyama A."/>
            <person name="Hashimoto M."/>
            <person name="Hosoyama Y."/>
            <person name="Noguchi M."/>
            <person name="Numata M."/>
            <person name="Tsuchikane K."/>
            <person name="Hirakata S."/>
            <person name="Uohara A."/>
            <person name="Shimodaira J."/>
            <person name="Ohji S."/>
            <person name="Ichikawa N."/>
            <person name="Kimura A."/>
            <person name="Yamazoe A."/>
            <person name="Fujita N."/>
        </authorList>
    </citation>
    <scope>NUCLEOTIDE SEQUENCE [LARGE SCALE GENOMIC DNA]</scope>
    <source>
        <strain evidence="3 4">NBRC 15100</strain>
    </source>
</reference>
<dbReference type="Proteomes" id="UP000032305">
    <property type="component" value="Unassembled WGS sequence"/>
</dbReference>
<feature type="region of interest" description="Disordered" evidence="2">
    <location>
        <begin position="1"/>
        <end position="45"/>
    </location>
</feature>
<dbReference type="eggNOG" id="ENOG5030IMH">
    <property type="taxonomic scope" value="Bacteria"/>
</dbReference>
<name>A0A0A1W9F6_9SPHN</name>
<evidence type="ECO:0000256" key="1">
    <source>
        <dbReference type="SAM" id="Coils"/>
    </source>
</evidence>
<feature type="region of interest" description="Disordered" evidence="2">
    <location>
        <begin position="237"/>
        <end position="276"/>
    </location>
</feature>
<dbReference type="RefSeq" id="WP_042489538.1">
    <property type="nucleotide sequence ID" value="NZ_BBPI01000070.1"/>
</dbReference>
<gene>
    <name evidence="3" type="ORF">SP5_070_00510</name>
</gene>
<feature type="compositionally biased region" description="Polar residues" evidence="2">
    <location>
        <begin position="262"/>
        <end position="271"/>
    </location>
</feature>
<accession>A0A0A1W9F6</accession>
<evidence type="ECO:0000256" key="2">
    <source>
        <dbReference type="SAM" id="MobiDB-lite"/>
    </source>
</evidence>
<feature type="compositionally biased region" description="Polar residues" evidence="2">
    <location>
        <begin position="16"/>
        <end position="25"/>
    </location>
</feature>
<feature type="compositionally biased region" description="Basic and acidic residues" evidence="2">
    <location>
        <begin position="28"/>
        <end position="44"/>
    </location>
</feature>
<sequence length="1039" mass="110671">MQKNPFDQFDDAGANNPFNTFTTNRDPLAVRRDERADRRDDRAADAAARAAAAADRAAANEKERLRLANLEYGQRERNSTKSQAAELRNSYETLPSYKAYMQALPGYAAGLGSKPDSAGDLDLIYAYAKVMDPNSVVRESEQASVAGADTWANQKVANLQKQLGNGGTFRPEFRHRLREEMANRMAQLNQSLIADRVRYKGIADRNGLNPMDVVGEHPGGRFQELSERVLGRKQQQLDYNGNPIPHDTTPERPELIGAPSLGTPQLASGGQKTERNPALEQSLTELLRKGADIETLNTLSRAAGYGELDPARVAQAGQWLRAHPQYKGSLFDSARDVPTSGWEDIATSPVGIGAMSAIDGVLGGTSDEITSMLGGGDLADLNARKQGAFAAHPYAALAGQGLGTFGAMYGLGMASRATGLASRFASPGLAGDIAFGTLSGAGQNNDNRFLGAGIGAVGGVAGNLAGRGISSGIGAAIRTQPGQAATNAVRTYFGRAPLPSAAPLSAADTIAANTINRIGADNIRTPLTEAADLGIPMALVDTNPALRELGGAAVRRSPAASQIAEDALIPRNRGQYDRFVSSVERDLGPSANIPQMSDDLTRQAQTAAAPLYEQAYRQPVTSTPELESLLNTPFGRSATGRARTIAANERRNPMEMGFVQDADGIVRLNPAPTQQIDAVARARADLDAAQAAYREARNSPAGSLDSARTRVENAREGLRQAEASFNAAPRAGEATRQPGYTTQTLDYVKRGMDDVLEQYRNPITNRLNLDEAGRAQNGVKNNLLSELDRLNPAYAQARGVYQGPVASRDALIRGQDAYTLPTDQLAVQVGRQTPEHLGQMRLGFQNSLLKRAAGVRDNANPFEATLGTPAIRSRLDTLYDSNANVPRLLRTRDIEGGLQQTTNAILGNSRTARNQIADANFSTSPLLEGSLHAGAALATGGASLPGTVARVAGTWARDRLALGMGKQAEAKAEALAPFLFDTNPRAALSSVDDLMGRYVDWQALVEASRPKRLGMMFNAPWVSSVNQAGNYVTSPKQGQ</sequence>
<protein>
    <submittedName>
        <fullName evidence="3">Uncharacterized protein</fullName>
    </submittedName>
</protein>
<dbReference type="AlphaFoldDB" id="A0A0A1W9F6"/>
<evidence type="ECO:0000313" key="4">
    <source>
        <dbReference type="Proteomes" id="UP000032305"/>
    </source>
</evidence>
<feature type="coiled-coil region" evidence="1">
    <location>
        <begin position="679"/>
        <end position="724"/>
    </location>
</feature>
<dbReference type="OrthoDB" id="7586311at2"/>
<keyword evidence="1" id="KW-0175">Coiled coil</keyword>
<evidence type="ECO:0000313" key="3">
    <source>
        <dbReference type="EMBL" id="GAM01968.1"/>
    </source>
</evidence>
<proteinExistence type="predicted"/>